<dbReference type="SUPFAM" id="SSF51905">
    <property type="entry name" value="FAD/NAD(P)-binding domain"/>
    <property type="match status" value="1"/>
</dbReference>
<dbReference type="SUPFAM" id="SSF54373">
    <property type="entry name" value="FAD-linked reductases, C-terminal domain"/>
    <property type="match status" value="1"/>
</dbReference>
<keyword evidence="2" id="KW-0325">Glycoprotein</keyword>
<dbReference type="InterPro" id="IPR007867">
    <property type="entry name" value="GMC_OxRtase_C"/>
</dbReference>
<dbReference type="PANTHER" id="PTHR11552:SF138">
    <property type="entry name" value="DEHYDROGENASE PKFF-RELATED"/>
    <property type="match status" value="1"/>
</dbReference>
<sequence length="627" mass="66963">MTSKYLVVLAAAATTLASPNGGSIGAGVNGAGVTELFGNSFGVPGVNQTYDYIVIGGGTAGNAIAARLAQDPANYTVAVIEAGSFYEILSGNRTQVPGYNFLTAEPNFVTGGITSLTAISILSEPQAGYNNRRVGYTVGQTFGGGSAANYMGYFRPTIGSFDYWAEIVEDDYWNWENVYPAFKKSCDFTPPNYDKIDPSLNITYDTDAFDITGGPLQVSYGNFQGPFGPLLAEAMTRAGLDAIPGLNSGKLIGHGTATAAVDPRTATRSSSSTSFLQVGARTSNLKIYPNTLAQRIVFDEQKRASSVLVQGHMLSERFTYELFANKEIIVSGGVWQSPQLLMVSGVGPASTLESHGIEVVSDLAGVGQSEWDQPYMSLVYKVNVTTSSQIVAGNVEANAAAVEEYLTNQSGRLSGIGAGQSLGFEKFPAHTRDAVLSNSTRGWLASLPDDWPEAEYLPLESSPIPADIGPDDYYLLIGSALLATSSRGNMTIASADMNDRPIISPNWLLDKGDREQALAAFLRIREIAGNSTFVESEYIPGPEVTTNEEIVEWLRNNMVLIYHGSSTCKMGPVSDPLAVVDTRARVYGVSGLRVVDASAFPFHPPGQPMASVYMFAEKIAEAILEEE</sequence>
<evidence type="ECO:0000256" key="1">
    <source>
        <dbReference type="ARBA" id="ARBA00010790"/>
    </source>
</evidence>
<feature type="signal peptide" evidence="3">
    <location>
        <begin position="1"/>
        <end position="17"/>
    </location>
</feature>
<proteinExistence type="inferred from homology"/>
<dbReference type="InterPro" id="IPR000172">
    <property type="entry name" value="GMC_OxRdtase_N"/>
</dbReference>
<evidence type="ECO:0000313" key="7">
    <source>
        <dbReference type="Proteomes" id="UP000813444"/>
    </source>
</evidence>
<accession>A0A8K0SIT1</accession>
<dbReference type="Proteomes" id="UP000813444">
    <property type="component" value="Unassembled WGS sequence"/>
</dbReference>
<evidence type="ECO:0000259" key="4">
    <source>
        <dbReference type="Pfam" id="PF00732"/>
    </source>
</evidence>
<dbReference type="Gene3D" id="3.50.50.60">
    <property type="entry name" value="FAD/NAD(P)-binding domain"/>
    <property type="match status" value="1"/>
</dbReference>
<evidence type="ECO:0000313" key="6">
    <source>
        <dbReference type="EMBL" id="KAH7311400.1"/>
    </source>
</evidence>
<dbReference type="GO" id="GO:0044550">
    <property type="term" value="P:secondary metabolite biosynthetic process"/>
    <property type="evidence" value="ECO:0007669"/>
    <property type="project" value="TreeGrafter"/>
</dbReference>
<dbReference type="AlphaFoldDB" id="A0A8K0SIT1"/>
<dbReference type="Pfam" id="PF05199">
    <property type="entry name" value="GMC_oxred_C"/>
    <property type="match status" value="1"/>
</dbReference>
<organism evidence="6 7">
    <name type="scientific">Stachybotrys elegans</name>
    <dbReference type="NCBI Taxonomy" id="80388"/>
    <lineage>
        <taxon>Eukaryota</taxon>
        <taxon>Fungi</taxon>
        <taxon>Dikarya</taxon>
        <taxon>Ascomycota</taxon>
        <taxon>Pezizomycotina</taxon>
        <taxon>Sordariomycetes</taxon>
        <taxon>Hypocreomycetidae</taxon>
        <taxon>Hypocreales</taxon>
        <taxon>Stachybotryaceae</taxon>
        <taxon>Stachybotrys</taxon>
    </lineage>
</organism>
<keyword evidence="3" id="KW-0732">Signal</keyword>
<dbReference type="EMBL" id="JAGPNK010000011">
    <property type="protein sequence ID" value="KAH7311400.1"/>
    <property type="molecule type" value="Genomic_DNA"/>
</dbReference>
<evidence type="ECO:0000256" key="3">
    <source>
        <dbReference type="SAM" id="SignalP"/>
    </source>
</evidence>
<dbReference type="Gene3D" id="3.30.560.10">
    <property type="entry name" value="Glucose Oxidase, domain 3"/>
    <property type="match status" value="1"/>
</dbReference>
<dbReference type="PIRSF" id="PIRSF000137">
    <property type="entry name" value="Alcohol_oxidase"/>
    <property type="match status" value="1"/>
</dbReference>
<name>A0A8K0SIT1_9HYPO</name>
<gene>
    <name evidence="6" type="ORF">B0I35DRAFT_514181</name>
</gene>
<reference evidence="6" key="1">
    <citation type="journal article" date="2021" name="Nat. Commun.">
        <title>Genetic determinants of endophytism in the Arabidopsis root mycobiome.</title>
        <authorList>
            <person name="Mesny F."/>
            <person name="Miyauchi S."/>
            <person name="Thiergart T."/>
            <person name="Pickel B."/>
            <person name="Atanasova L."/>
            <person name="Karlsson M."/>
            <person name="Huettel B."/>
            <person name="Barry K.W."/>
            <person name="Haridas S."/>
            <person name="Chen C."/>
            <person name="Bauer D."/>
            <person name="Andreopoulos W."/>
            <person name="Pangilinan J."/>
            <person name="LaButti K."/>
            <person name="Riley R."/>
            <person name="Lipzen A."/>
            <person name="Clum A."/>
            <person name="Drula E."/>
            <person name="Henrissat B."/>
            <person name="Kohler A."/>
            <person name="Grigoriev I.V."/>
            <person name="Martin F.M."/>
            <person name="Hacquard S."/>
        </authorList>
    </citation>
    <scope>NUCLEOTIDE SEQUENCE</scope>
    <source>
        <strain evidence="6">MPI-CAGE-CH-0235</strain>
    </source>
</reference>
<comment type="similarity">
    <text evidence="1">Belongs to the GMC oxidoreductase family.</text>
</comment>
<dbReference type="GO" id="GO:0050660">
    <property type="term" value="F:flavin adenine dinucleotide binding"/>
    <property type="evidence" value="ECO:0007669"/>
    <property type="project" value="InterPro"/>
</dbReference>
<protein>
    <submittedName>
        <fullName evidence="6">Oxidoreductase</fullName>
    </submittedName>
</protein>
<dbReference type="Pfam" id="PF00732">
    <property type="entry name" value="GMC_oxred_N"/>
    <property type="match status" value="1"/>
</dbReference>
<evidence type="ECO:0000256" key="2">
    <source>
        <dbReference type="ARBA" id="ARBA00023180"/>
    </source>
</evidence>
<dbReference type="InterPro" id="IPR012132">
    <property type="entry name" value="GMC_OxRdtase"/>
</dbReference>
<feature type="domain" description="Glucose-methanol-choline oxidoreductase C-terminal" evidence="5">
    <location>
        <begin position="485"/>
        <end position="616"/>
    </location>
</feature>
<dbReference type="InterPro" id="IPR036188">
    <property type="entry name" value="FAD/NAD-bd_sf"/>
</dbReference>
<feature type="domain" description="Glucose-methanol-choline oxidoreductase N-terminal" evidence="4">
    <location>
        <begin position="50"/>
        <end position="351"/>
    </location>
</feature>
<evidence type="ECO:0000259" key="5">
    <source>
        <dbReference type="Pfam" id="PF05199"/>
    </source>
</evidence>
<feature type="chain" id="PRO_5035476702" evidence="3">
    <location>
        <begin position="18"/>
        <end position="627"/>
    </location>
</feature>
<dbReference type="OrthoDB" id="269227at2759"/>
<dbReference type="GO" id="GO:0016614">
    <property type="term" value="F:oxidoreductase activity, acting on CH-OH group of donors"/>
    <property type="evidence" value="ECO:0007669"/>
    <property type="project" value="InterPro"/>
</dbReference>
<keyword evidence="7" id="KW-1185">Reference proteome</keyword>
<comment type="caution">
    <text evidence="6">The sequence shown here is derived from an EMBL/GenBank/DDBJ whole genome shotgun (WGS) entry which is preliminary data.</text>
</comment>
<dbReference type="PANTHER" id="PTHR11552">
    <property type="entry name" value="GLUCOSE-METHANOL-CHOLINE GMC OXIDOREDUCTASE"/>
    <property type="match status" value="1"/>
</dbReference>